<evidence type="ECO:0000256" key="3">
    <source>
        <dbReference type="ARBA" id="ARBA00023163"/>
    </source>
</evidence>
<dbReference type="SMART" id="SM00342">
    <property type="entry name" value="HTH_ARAC"/>
    <property type="match status" value="1"/>
</dbReference>
<dbReference type="SUPFAM" id="SSF46689">
    <property type="entry name" value="Homeodomain-like"/>
    <property type="match status" value="2"/>
</dbReference>
<evidence type="ECO:0000259" key="5">
    <source>
        <dbReference type="PROSITE" id="PS01124"/>
    </source>
</evidence>
<feature type="transmembrane region" description="Helical" evidence="4">
    <location>
        <begin position="253"/>
        <end position="274"/>
    </location>
</feature>
<dbReference type="PRINTS" id="PR00032">
    <property type="entry name" value="HTHARAC"/>
</dbReference>
<feature type="transmembrane region" description="Helical" evidence="4">
    <location>
        <begin position="14"/>
        <end position="34"/>
    </location>
</feature>
<dbReference type="GO" id="GO:0043565">
    <property type="term" value="F:sequence-specific DNA binding"/>
    <property type="evidence" value="ECO:0007669"/>
    <property type="project" value="InterPro"/>
</dbReference>
<dbReference type="EMBL" id="DVOT01000050">
    <property type="protein sequence ID" value="HIV26850.1"/>
    <property type="molecule type" value="Genomic_DNA"/>
</dbReference>
<keyword evidence="3" id="KW-0804">Transcription</keyword>
<dbReference type="AlphaFoldDB" id="A0A9D1P5I5"/>
<evidence type="ECO:0000256" key="2">
    <source>
        <dbReference type="ARBA" id="ARBA00023125"/>
    </source>
</evidence>
<dbReference type="PANTHER" id="PTHR43280">
    <property type="entry name" value="ARAC-FAMILY TRANSCRIPTIONAL REGULATOR"/>
    <property type="match status" value="1"/>
</dbReference>
<gene>
    <name evidence="6" type="ORF">IAA64_02690</name>
</gene>
<dbReference type="InterPro" id="IPR020449">
    <property type="entry name" value="Tscrpt_reg_AraC-type_HTH"/>
</dbReference>
<dbReference type="Pfam" id="PF12833">
    <property type="entry name" value="HTH_18"/>
    <property type="match status" value="1"/>
</dbReference>
<organism evidence="6 7">
    <name type="scientific">Candidatus Ornithocaccomicrobium faecavium</name>
    <dbReference type="NCBI Taxonomy" id="2840890"/>
    <lineage>
        <taxon>Bacteria</taxon>
        <taxon>Bacillati</taxon>
        <taxon>Bacillota</taxon>
        <taxon>Clostridia</taxon>
        <taxon>Candidatus Ornithocaccomicrobium</taxon>
    </lineage>
</organism>
<name>A0A9D1P5I5_9FIRM</name>
<sequence length="663" mass="73923">MVFARKSNVFLQYLWRYALIAVIGCLLVGAYFSYASLREVRAVREDALREKMRMALSDLNMLDREMASLAVEISIEPEFQPGAWQGQELKQRKMLEMLHAYRPRSVLAEEFFLVFHDSHYVFLSSGQKSYRYVYADTLGMEESAFSACVDGETFAPLALPDGRLLFLYPVRTYGYTRINGAMGFLVSAEALYERMQLTSGGLPSDIALWVNGFAAVGTKSGDGALWAENGNFTLAAKPSLDVALGAGASLRNAYLALIVAFVLALAVILAYRSYMPLRRLGKKYALADGQNEWEGIDSLLGSLLSRNEMVANKMKEQLARLKPQMLGMLLDGNCDQHVLDALAALGVALNSEYFALLLLVPLERAKAFSSLIADMTEEQIALYPVEREKEGCLCVLACMEESYLVDDAREWIESLLESEGDIQVRYGGVVAHIEEVGFLFAKMANARAPIQREALFSQMIACVRARDWQAAHDFLLQLENEPPAEGEATFALESTATLVRIGREEGLPMDEVLLGDMMLADSICQFAALAIRQMEKWALSDQEHANARSNAMAGEVIEYIHTHYKENSLSLDSISAAFGVSTNTLYRLVKRETHMTYREYVVKLRIDVAKRLLLRQDRTVTEVASQVGYVNLSHFIKSFKALTGLTPAQYRAGGRAEEMDAPE</sequence>
<evidence type="ECO:0000313" key="7">
    <source>
        <dbReference type="Proteomes" id="UP000886884"/>
    </source>
</evidence>
<proteinExistence type="predicted"/>
<keyword evidence="4" id="KW-1133">Transmembrane helix</keyword>
<keyword evidence="2" id="KW-0238">DNA-binding</keyword>
<dbReference type="InterPro" id="IPR018062">
    <property type="entry name" value="HTH_AraC-typ_CS"/>
</dbReference>
<dbReference type="Proteomes" id="UP000886884">
    <property type="component" value="Unassembled WGS sequence"/>
</dbReference>
<dbReference type="InterPro" id="IPR009057">
    <property type="entry name" value="Homeodomain-like_sf"/>
</dbReference>
<reference evidence="6" key="2">
    <citation type="journal article" date="2021" name="PeerJ">
        <title>Extensive microbial diversity within the chicken gut microbiome revealed by metagenomics and culture.</title>
        <authorList>
            <person name="Gilroy R."/>
            <person name="Ravi A."/>
            <person name="Getino M."/>
            <person name="Pursley I."/>
            <person name="Horton D.L."/>
            <person name="Alikhan N.F."/>
            <person name="Baker D."/>
            <person name="Gharbi K."/>
            <person name="Hall N."/>
            <person name="Watson M."/>
            <person name="Adriaenssens E.M."/>
            <person name="Foster-Nyarko E."/>
            <person name="Jarju S."/>
            <person name="Secka A."/>
            <person name="Antonio M."/>
            <person name="Oren A."/>
            <person name="Chaudhuri R.R."/>
            <person name="La Ragione R."/>
            <person name="Hildebrand F."/>
            <person name="Pallen M.J."/>
        </authorList>
    </citation>
    <scope>NUCLEOTIDE SEQUENCE</scope>
    <source>
        <strain evidence="6">CHK183-6373</strain>
    </source>
</reference>
<dbReference type="InterPro" id="IPR018060">
    <property type="entry name" value="HTH_AraC"/>
</dbReference>
<evidence type="ECO:0000313" key="6">
    <source>
        <dbReference type="EMBL" id="HIV26850.1"/>
    </source>
</evidence>
<dbReference type="GO" id="GO:0003700">
    <property type="term" value="F:DNA-binding transcription factor activity"/>
    <property type="evidence" value="ECO:0007669"/>
    <property type="project" value="InterPro"/>
</dbReference>
<dbReference type="Gene3D" id="1.10.10.60">
    <property type="entry name" value="Homeodomain-like"/>
    <property type="match status" value="2"/>
</dbReference>
<keyword evidence="4" id="KW-0472">Membrane</keyword>
<evidence type="ECO:0000256" key="1">
    <source>
        <dbReference type="ARBA" id="ARBA00023015"/>
    </source>
</evidence>
<dbReference type="PANTHER" id="PTHR43280:SF28">
    <property type="entry name" value="HTH-TYPE TRANSCRIPTIONAL ACTIVATOR RHAS"/>
    <property type="match status" value="1"/>
</dbReference>
<reference evidence="6" key="1">
    <citation type="submission" date="2020-10" db="EMBL/GenBank/DDBJ databases">
        <authorList>
            <person name="Gilroy R."/>
        </authorList>
    </citation>
    <scope>NUCLEOTIDE SEQUENCE</scope>
    <source>
        <strain evidence="6">CHK183-6373</strain>
    </source>
</reference>
<accession>A0A9D1P5I5</accession>
<dbReference type="PROSITE" id="PS00041">
    <property type="entry name" value="HTH_ARAC_FAMILY_1"/>
    <property type="match status" value="1"/>
</dbReference>
<evidence type="ECO:0000256" key="4">
    <source>
        <dbReference type="SAM" id="Phobius"/>
    </source>
</evidence>
<comment type="caution">
    <text evidence="6">The sequence shown here is derived from an EMBL/GenBank/DDBJ whole genome shotgun (WGS) entry which is preliminary data.</text>
</comment>
<keyword evidence="1" id="KW-0805">Transcription regulation</keyword>
<keyword evidence="4" id="KW-0812">Transmembrane</keyword>
<protein>
    <submittedName>
        <fullName evidence="6">Helix-turn-helix transcriptional regulator</fullName>
    </submittedName>
</protein>
<feature type="domain" description="HTH araC/xylS-type" evidence="5">
    <location>
        <begin position="554"/>
        <end position="653"/>
    </location>
</feature>
<dbReference type="PROSITE" id="PS01124">
    <property type="entry name" value="HTH_ARAC_FAMILY_2"/>
    <property type="match status" value="1"/>
</dbReference>